<dbReference type="PANTHER" id="PTHR31793:SF27">
    <property type="entry name" value="NOVEL THIOESTERASE SUPERFAMILY DOMAIN AND SAPOSIN A-TYPE DOMAIN CONTAINING PROTEIN (0610012H03RIK)"/>
    <property type="match status" value="1"/>
</dbReference>
<dbReference type="EC" id="3.1.-.-" evidence="3"/>
<gene>
    <name evidence="3" type="ORF">SDC9_09143</name>
</gene>
<dbReference type="EMBL" id="VSSQ01000021">
    <property type="protein sequence ID" value="MPL63507.1"/>
    <property type="molecule type" value="Genomic_DNA"/>
</dbReference>
<dbReference type="Pfam" id="PF13279">
    <property type="entry name" value="4HBT_2"/>
    <property type="match status" value="1"/>
</dbReference>
<reference evidence="3" key="1">
    <citation type="submission" date="2019-08" db="EMBL/GenBank/DDBJ databases">
        <authorList>
            <person name="Kucharzyk K."/>
            <person name="Murdoch R.W."/>
            <person name="Higgins S."/>
            <person name="Loffler F."/>
        </authorList>
    </citation>
    <scope>NUCLEOTIDE SEQUENCE</scope>
</reference>
<dbReference type="SUPFAM" id="SSF54637">
    <property type="entry name" value="Thioesterase/thiol ester dehydrase-isomerase"/>
    <property type="match status" value="1"/>
</dbReference>
<evidence type="ECO:0000313" key="3">
    <source>
        <dbReference type="EMBL" id="MPL63507.1"/>
    </source>
</evidence>
<dbReference type="CDD" id="cd00586">
    <property type="entry name" value="4HBT"/>
    <property type="match status" value="1"/>
</dbReference>
<comment type="caution">
    <text evidence="3">The sequence shown here is derived from an EMBL/GenBank/DDBJ whole genome shotgun (WGS) entry which is preliminary data.</text>
</comment>
<organism evidence="3">
    <name type="scientific">bioreactor metagenome</name>
    <dbReference type="NCBI Taxonomy" id="1076179"/>
    <lineage>
        <taxon>unclassified sequences</taxon>
        <taxon>metagenomes</taxon>
        <taxon>ecological metagenomes</taxon>
    </lineage>
</organism>
<dbReference type="InterPro" id="IPR006684">
    <property type="entry name" value="YbgC/YbaW"/>
</dbReference>
<sequence length="134" mass="15494">MITVREKVRFVETDMMGVVHHSNYFRWFEMGRVEYLRQAGILLTTMMEEGILFPITDVSCKYHASAKFDDYILIETKLAEVSRVKMIFSYEVHRESDGVLLATGQTTNLFTGNSGKIVRLPAHYYSKLEDCVVK</sequence>
<evidence type="ECO:0000256" key="2">
    <source>
        <dbReference type="ARBA" id="ARBA00022801"/>
    </source>
</evidence>
<accession>A0A644TAK4</accession>
<proteinExistence type="inferred from homology"/>
<dbReference type="GO" id="GO:0047617">
    <property type="term" value="F:fatty acyl-CoA hydrolase activity"/>
    <property type="evidence" value="ECO:0007669"/>
    <property type="project" value="TreeGrafter"/>
</dbReference>
<dbReference type="AlphaFoldDB" id="A0A644TAK4"/>
<dbReference type="Gene3D" id="3.10.129.10">
    <property type="entry name" value="Hotdog Thioesterase"/>
    <property type="match status" value="1"/>
</dbReference>
<dbReference type="InterPro" id="IPR050563">
    <property type="entry name" value="4-hydroxybenzoyl-CoA_TE"/>
</dbReference>
<dbReference type="PANTHER" id="PTHR31793">
    <property type="entry name" value="4-HYDROXYBENZOYL-COA THIOESTERASE FAMILY MEMBER"/>
    <property type="match status" value="1"/>
</dbReference>
<dbReference type="InterPro" id="IPR029069">
    <property type="entry name" value="HotDog_dom_sf"/>
</dbReference>
<keyword evidence="2 3" id="KW-0378">Hydrolase</keyword>
<dbReference type="PIRSF" id="PIRSF003230">
    <property type="entry name" value="YbgC"/>
    <property type="match status" value="1"/>
</dbReference>
<dbReference type="NCBIfam" id="TIGR00051">
    <property type="entry name" value="YbgC/FadM family acyl-CoA thioesterase"/>
    <property type="match status" value="1"/>
</dbReference>
<comment type="similarity">
    <text evidence="1">Belongs to the 4-hydroxybenzoyl-CoA thioesterase family.</text>
</comment>
<evidence type="ECO:0000256" key="1">
    <source>
        <dbReference type="ARBA" id="ARBA00005953"/>
    </source>
</evidence>
<name>A0A644TAK4_9ZZZZ</name>
<protein>
    <submittedName>
        <fullName evidence="3">Putative esterase</fullName>
        <ecNumber evidence="3">3.1.-.-</ecNumber>
    </submittedName>
</protein>